<dbReference type="InterPro" id="IPR000524">
    <property type="entry name" value="Tscrpt_reg_HTH_GntR"/>
</dbReference>
<dbReference type="Gene3D" id="1.20.120.530">
    <property type="entry name" value="GntR ligand-binding domain-like"/>
    <property type="match status" value="1"/>
</dbReference>
<organism evidence="5 6">
    <name type="scientific">Vibrio sinensis</name>
    <dbReference type="NCBI Taxonomy" id="2302434"/>
    <lineage>
        <taxon>Bacteria</taxon>
        <taxon>Pseudomonadati</taxon>
        <taxon>Pseudomonadota</taxon>
        <taxon>Gammaproteobacteria</taxon>
        <taxon>Vibrionales</taxon>
        <taxon>Vibrionaceae</taxon>
        <taxon>Vibrio</taxon>
    </lineage>
</organism>
<evidence type="ECO:0000313" key="5">
    <source>
        <dbReference type="EMBL" id="RJX67424.1"/>
    </source>
</evidence>
<evidence type="ECO:0000256" key="3">
    <source>
        <dbReference type="ARBA" id="ARBA00023163"/>
    </source>
</evidence>
<dbReference type="GO" id="GO:0003700">
    <property type="term" value="F:DNA-binding transcription factor activity"/>
    <property type="evidence" value="ECO:0007669"/>
    <property type="project" value="InterPro"/>
</dbReference>
<dbReference type="InterPro" id="IPR008920">
    <property type="entry name" value="TF_FadR/GntR_C"/>
</dbReference>
<dbReference type="PANTHER" id="PTHR43537:SF20">
    <property type="entry name" value="HTH-TYPE TRANSCRIPTIONAL REPRESSOR GLAR"/>
    <property type="match status" value="1"/>
</dbReference>
<dbReference type="SMART" id="SM00345">
    <property type="entry name" value="HTH_GNTR"/>
    <property type="match status" value="1"/>
</dbReference>
<dbReference type="OrthoDB" id="9799812at2"/>
<dbReference type="InterPro" id="IPR011711">
    <property type="entry name" value="GntR_C"/>
</dbReference>
<keyword evidence="1" id="KW-0805">Transcription regulation</keyword>
<dbReference type="Pfam" id="PF00392">
    <property type="entry name" value="GntR"/>
    <property type="match status" value="1"/>
</dbReference>
<evidence type="ECO:0000259" key="4">
    <source>
        <dbReference type="PROSITE" id="PS50949"/>
    </source>
</evidence>
<dbReference type="Gene3D" id="1.10.10.10">
    <property type="entry name" value="Winged helix-like DNA-binding domain superfamily/Winged helix DNA-binding domain"/>
    <property type="match status" value="1"/>
</dbReference>
<reference evidence="5 6" key="1">
    <citation type="submission" date="2018-08" db="EMBL/GenBank/DDBJ databases">
        <title>Vibrio isolated from the Eastern China Marginal Seas.</title>
        <authorList>
            <person name="Li Y."/>
        </authorList>
    </citation>
    <scope>NUCLEOTIDE SEQUENCE [LARGE SCALE GENOMIC DNA]</scope>
    <source>
        <strain evidence="5 6">BEI233</strain>
    </source>
</reference>
<accession>A0A3A6QFJ6</accession>
<dbReference type="PANTHER" id="PTHR43537">
    <property type="entry name" value="TRANSCRIPTIONAL REGULATOR, GNTR FAMILY"/>
    <property type="match status" value="1"/>
</dbReference>
<dbReference type="SUPFAM" id="SSF46785">
    <property type="entry name" value="Winged helix' DNA-binding domain"/>
    <property type="match status" value="1"/>
</dbReference>
<dbReference type="SUPFAM" id="SSF48008">
    <property type="entry name" value="GntR ligand-binding domain-like"/>
    <property type="match status" value="1"/>
</dbReference>
<keyword evidence="2" id="KW-0238">DNA-binding</keyword>
<protein>
    <submittedName>
        <fullName evidence="5">GntR family transcriptional regulator</fullName>
    </submittedName>
</protein>
<evidence type="ECO:0000256" key="1">
    <source>
        <dbReference type="ARBA" id="ARBA00023015"/>
    </source>
</evidence>
<evidence type="ECO:0000256" key="2">
    <source>
        <dbReference type="ARBA" id="ARBA00023125"/>
    </source>
</evidence>
<dbReference type="Pfam" id="PF07729">
    <property type="entry name" value="FCD"/>
    <property type="match status" value="1"/>
</dbReference>
<sequence length="260" mass="29947">MSNIASFFSTLYYPAIVFRTVKIYWCCTSLISRNEEHIVSSPTLTDKVSKMIRQDILTAQLLPGQKLVVAELKNKYEVGASPIREALVQLSWTKYVVLEPQKGCWVAPVCVLELTDLFDSLRLVAAGLLQKAITIGDEMWELNVLTSYHKLSRLKVINQEHDCDEWEERQLQFHVALLEGANSKNMFAFFSDLIQQIKRYRYFALTHGMDTSSEDAEEYEIIMKLVLSKNAEKAAEKYDQYLHRTMLRIQSVIEQQSHAA</sequence>
<dbReference type="PROSITE" id="PS50949">
    <property type="entry name" value="HTH_GNTR"/>
    <property type="match status" value="1"/>
</dbReference>
<keyword evidence="3" id="KW-0804">Transcription</keyword>
<gene>
    <name evidence="5" type="ORF">DZ860_18645</name>
</gene>
<dbReference type="AlphaFoldDB" id="A0A3A6QFJ6"/>
<dbReference type="InterPro" id="IPR036388">
    <property type="entry name" value="WH-like_DNA-bd_sf"/>
</dbReference>
<feature type="domain" description="HTH gntR-type" evidence="4">
    <location>
        <begin position="42"/>
        <end position="109"/>
    </location>
</feature>
<comment type="caution">
    <text evidence="5">The sequence shown here is derived from an EMBL/GenBank/DDBJ whole genome shotgun (WGS) entry which is preliminary data.</text>
</comment>
<dbReference type="GO" id="GO:0003677">
    <property type="term" value="F:DNA binding"/>
    <property type="evidence" value="ECO:0007669"/>
    <property type="project" value="UniProtKB-KW"/>
</dbReference>
<proteinExistence type="predicted"/>
<dbReference type="Proteomes" id="UP000273252">
    <property type="component" value="Unassembled WGS sequence"/>
</dbReference>
<name>A0A3A6QFJ6_9VIBR</name>
<dbReference type="EMBL" id="QVMU01000023">
    <property type="protein sequence ID" value="RJX67424.1"/>
    <property type="molecule type" value="Genomic_DNA"/>
</dbReference>
<dbReference type="InterPro" id="IPR036390">
    <property type="entry name" value="WH_DNA-bd_sf"/>
</dbReference>
<keyword evidence="6" id="KW-1185">Reference proteome</keyword>
<evidence type="ECO:0000313" key="6">
    <source>
        <dbReference type="Proteomes" id="UP000273252"/>
    </source>
</evidence>